<dbReference type="Gene3D" id="3.30.450.330">
    <property type="match status" value="1"/>
</dbReference>
<keyword evidence="5" id="KW-1133">Transmembrane helix</keyword>
<name>A0A930W0T0_9ACTN</name>
<dbReference type="InterPro" id="IPR005311">
    <property type="entry name" value="PBP_dimer"/>
</dbReference>
<dbReference type="SUPFAM" id="SSF56601">
    <property type="entry name" value="beta-lactamase/transpeptidase-like"/>
    <property type="match status" value="1"/>
</dbReference>
<keyword evidence="5" id="KW-0812">Transmembrane</keyword>
<gene>
    <name evidence="8" type="ORF">HXK26_03375</name>
</gene>
<reference evidence="8" key="1">
    <citation type="submission" date="2020-04" db="EMBL/GenBank/DDBJ databases">
        <title>Deep metagenomics examines the oral microbiome during advanced dental caries in children, revealing novel taxa and co-occurrences with host molecules.</title>
        <authorList>
            <person name="Baker J.L."/>
            <person name="Morton J.T."/>
            <person name="Dinis M."/>
            <person name="Alvarez R."/>
            <person name="Tran N.C."/>
            <person name="Knight R."/>
            <person name="Edlund A."/>
        </authorList>
    </citation>
    <scope>NUCLEOTIDE SEQUENCE</scope>
    <source>
        <strain evidence="8">JCVI_38_bin.5</strain>
    </source>
</reference>
<feature type="domain" description="Penicillin-binding protein dimerisation" evidence="7">
    <location>
        <begin position="94"/>
        <end position="241"/>
    </location>
</feature>
<evidence type="ECO:0000256" key="2">
    <source>
        <dbReference type="ARBA" id="ARBA00007171"/>
    </source>
</evidence>
<dbReference type="GO" id="GO:0071555">
    <property type="term" value="P:cell wall organization"/>
    <property type="evidence" value="ECO:0007669"/>
    <property type="project" value="TreeGrafter"/>
</dbReference>
<dbReference type="Gene3D" id="3.40.710.10">
    <property type="entry name" value="DD-peptidase/beta-lactamase superfamily"/>
    <property type="match status" value="1"/>
</dbReference>
<evidence type="ECO:0000256" key="4">
    <source>
        <dbReference type="SAM" id="MobiDB-lite"/>
    </source>
</evidence>
<evidence type="ECO:0000256" key="5">
    <source>
        <dbReference type="SAM" id="Phobius"/>
    </source>
</evidence>
<dbReference type="EMBL" id="JABZGW010000112">
    <property type="protein sequence ID" value="MBF4807718.1"/>
    <property type="molecule type" value="Genomic_DNA"/>
</dbReference>
<comment type="subcellular location">
    <subcellularLocation>
        <location evidence="1">Membrane</location>
    </subcellularLocation>
</comment>
<dbReference type="InterPro" id="IPR050515">
    <property type="entry name" value="Beta-lactam/transpept"/>
</dbReference>
<comment type="caution">
    <text evidence="8">The sequence shown here is derived from an EMBL/GenBank/DDBJ whole genome shotgun (WGS) entry which is preliminary data.</text>
</comment>
<accession>A0A930W0T0</accession>
<evidence type="ECO:0000256" key="1">
    <source>
        <dbReference type="ARBA" id="ARBA00004370"/>
    </source>
</evidence>
<dbReference type="GO" id="GO:0008658">
    <property type="term" value="F:penicillin binding"/>
    <property type="evidence" value="ECO:0007669"/>
    <property type="project" value="InterPro"/>
</dbReference>
<feature type="transmembrane region" description="Helical" evidence="5">
    <location>
        <begin position="52"/>
        <end position="71"/>
    </location>
</feature>
<dbReference type="SUPFAM" id="SSF56519">
    <property type="entry name" value="Penicillin binding protein dimerisation domain"/>
    <property type="match status" value="1"/>
</dbReference>
<dbReference type="InterPro" id="IPR001460">
    <property type="entry name" value="PCN-bd_Tpept"/>
</dbReference>
<dbReference type="Pfam" id="PF00905">
    <property type="entry name" value="Transpeptidase"/>
    <property type="match status" value="1"/>
</dbReference>
<dbReference type="Gene3D" id="3.90.1310.10">
    <property type="entry name" value="Penicillin-binding protein 2a (Domain 2)"/>
    <property type="match status" value="1"/>
</dbReference>
<evidence type="ECO:0000313" key="9">
    <source>
        <dbReference type="Proteomes" id="UP000698335"/>
    </source>
</evidence>
<dbReference type="Pfam" id="PF03717">
    <property type="entry name" value="PBP_dimer"/>
    <property type="match status" value="1"/>
</dbReference>
<protein>
    <submittedName>
        <fullName evidence="8">Penicillin-binding protein 2</fullName>
    </submittedName>
</protein>
<dbReference type="PANTHER" id="PTHR30627:SF1">
    <property type="entry name" value="PEPTIDOGLYCAN D,D-TRANSPEPTIDASE FTSI"/>
    <property type="match status" value="1"/>
</dbReference>
<proteinExistence type="inferred from homology"/>
<keyword evidence="3 5" id="KW-0472">Membrane</keyword>
<dbReference type="Proteomes" id="UP000698335">
    <property type="component" value="Unassembled WGS sequence"/>
</dbReference>
<organism evidence="8 9">
    <name type="scientific">Lancefieldella rimae</name>
    <dbReference type="NCBI Taxonomy" id="1383"/>
    <lineage>
        <taxon>Bacteria</taxon>
        <taxon>Bacillati</taxon>
        <taxon>Actinomycetota</taxon>
        <taxon>Coriobacteriia</taxon>
        <taxon>Coriobacteriales</taxon>
        <taxon>Atopobiaceae</taxon>
        <taxon>Lancefieldella</taxon>
    </lineage>
</organism>
<feature type="domain" description="Penicillin-binding protein transpeptidase" evidence="6">
    <location>
        <begin position="286"/>
        <end position="589"/>
    </location>
</feature>
<comment type="similarity">
    <text evidence="2">Belongs to the transpeptidase family.</text>
</comment>
<evidence type="ECO:0000259" key="6">
    <source>
        <dbReference type="Pfam" id="PF00905"/>
    </source>
</evidence>
<dbReference type="PANTHER" id="PTHR30627">
    <property type="entry name" value="PEPTIDOGLYCAN D,D-TRANSPEPTIDASE"/>
    <property type="match status" value="1"/>
</dbReference>
<dbReference type="InterPro" id="IPR012338">
    <property type="entry name" value="Beta-lactam/transpept-like"/>
</dbReference>
<dbReference type="InterPro" id="IPR036138">
    <property type="entry name" value="PBP_dimer_sf"/>
</dbReference>
<evidence type="ECO:0000313" key="8">
    <source>
        <dbReference type="EMBL" id="MBF4807718.1"/>
    </source>
</evidence>
<feature type="region of interest" description="Disordered" evidence="4">
    <location>
        <begin position="1"/>
        <end position="24"/>
    </location>
</feature>
<dbReference type="AlphaFoldDB" id="A0A930W0T0"/>
<evidence type="ECO:0000256" key="3">
    <source>
        <dbReference type="ARBA" id="ARBA00023136"/>
    </source>
</evidence>
<sequence length="603" mass="64873">MSTTTRNNNRRRRRNAPEASYDEASRARYRTRAGIVGNAASDDSLFGRRFKVLFVVMGFIAIVILGFLFFYQVINQQSLAKGAEENRKNVIPLHAKRGTIYDRNGNVLAMSVDCEDIYCNPKEIKDPAGVAQVLADNLGGKPGDYLEALKKDTTFSYIKRQADKTASAKVKAALEEKKLTGVYYVDNTKRVYPYGNVGVQILGYVGSDGKGISGLEYYYDKELSGEDGSMIMETGLGGTPIAGGSSQVTEAKNGKDIVLSLDINLQDEAEKQLTQAVKDNDAKDGGSLLAMNPKNGEIYAACSYPLPDFSGKTDLDPDSLNLKLVSNSYEPGSVFKVVTTAIGMQNTLFGPDSTFNVPLTIDVGGHIVEDDDWRSGAMDMTVTEMMRRSSNVGMATLETQVIGDKRFAQGLEDLGIGQATGIDFPGEADGIVKPIDKYESYTGGNMSFGQGLAIPFIQVTRVYAAVANGGNLVTPHFATSIGGKDIDWPVKEGVLSKTTCDGEKEMLRTVIREGTGVRAQVSGYDIAGKTGTGQQVDKKTSAYDNSGHYVSSLCGFANADDPDVLVYAGLNDTQQLASQSAAVVFSTFMKSAVTQLEIPPASQ</sequence>
<evidence type="ECO:0000259" key="7">
    <source>
        <dbReference type="Pfam" id="PF03717"/>
    </source>
</evidence>
<dbReference type="GO" id="GO:0005886">
    <property type="term" value="C:plasma membrane"/>
    <property type="evidence" value="ECO:0007669"/>
    <property type="project" value="TreeGrafter"/>
</dbReference>